<evidence type="ECO:0000313" key="3">
    <source>
        <dbReference type="EMBL" id="KAK8856429.1"/>
    </source>
</evidence>
<reference evidence="3 4" key="1">
    <citation type="journal article" date="2024" name="IMA Fungus">
        <title>Apiospora arundinis, a panoply of carbohydrate-active enzymes and secondary metabolites.</title>
        <authorList>
            <person name="Sorensen T."/>
            <person name="Petersen C."/>
            <person name="Muurmann A.T."/>
            <person name="Christiansen J.V."/>
            <person name="Brundto M.L."/>
            <person name="Overgaard C.K."/>
            <person name="Boysen A.T."/>
            <person name="Wollenberg R.D."/>
            <person name="Larsen T.O."/>
            <person name="Sorensen J.L."/>
            <person name="Nielsen K.L."/>
            <person name="Sondergaard T.E."/>
        </authorList>
    </citation>
    <scope>NUCLEOTIDE SEQUENCE [LARGE SCALE GENOMIC DNA]</scope>
    <source>
        <strain evidence="3 4">AAU 773</strain>
    </source>
</reference>
<gene>
    <name evidence="3" type="ORF">PGQ11_012341</name>
</gene>
<dbReference type="EMBL" id="JAPCWZ010000007">
    <property type="protein sequence ID" value="KAK8856429.1"/>
    <property type="molecule type" value="Genomic_DNA"/>
</dbReference>
<proteinExistence type="predicted"/>
<keyword evidence="4" id="KW-1185">Reference proteome</keyword>
<accession>A0ABR2I230</accession>
<dbReference type="Proteomes" id="UP001390339">
    <property type="component" value="Unassembled WGS sequence"/>
</dbReference>
<keyword evidence="2" id="KW-0732">Signal</keyword>
<comment type="caution">
    <text evidence="3">The sequence shown here is derived from an EMBL/GenBank/DDBJ whole genome shotgun (WGS) entry which is preliminary data.</text>
</comment>
<feature type="compositionally biased region" description="Gly residues" evidence="1">
    <location>
        <begin position="65"/>
        <end position="74"/>
    </location>
</feature>
<evidence type="ECO:0000313" key="4">
    <source>
        <dbReference type="Proteomes" id="UP001390339"/>
    </source>
</evidence>
<protein>
    <submittedName>
        <fullName evidence="3">Uncharacterized protein</fullName>
    </submittedName>
</protein>
<feature type="chain" id="PRO_5046262733" evidence="2">
    <location>
        <begin position="34"/>
        <end position="155"/>
    </location>
</feature>
<sequence>MTAAAAMIERYSFGGLLLAAVLVVSTIITPVLAQPPWATSNWVPGDRGGGGRWWTGSYGTQSQGEAGGGGGGGGSPPPPHHGPGVVSSGTPRLGRAFKIFSVRPEGAKCNVDLYCNGCNWNDAYCTGSMTVIASDPACERACACVVSGCPPRENP</sequence>
<feature type="signal peptide" evidence="2">
    <location>
        <begin position="1"/>
        <end position="33"/>
    </location>
</feature>
<organism evidence="3 4">
    <name type="scientific">Apiospora arundinis</name>
    <dbReference type="NCBI Taxonomy" id="335852"/>
    <lineage>
        <taxon>Eukaryota</taxon>
        <taxon>Fungi</taxon>
        <taxon>Dikarya</taxon>
        <taxon>Ascomycota</taxon>
        <taxon>Pezizomycotina</taxon>
        <taxon>Sordariomycetes</taxon>
        <taxon>Xylariomycetidae</taxon>
        <taxon>Amphisphaeriales</taxon>
        <taxon>Apiosporaceae</taxon>
        <taxon>Apiospora</taxon>
    </lineage>
</organism>
<feature type="region of interest" description="Disordered" evidence="1">
    <location>
        <begin position="53"/>
        <end position="88"/>
    </location>
</feature>
<name>A0ABR2I230_9PEZI</name>
<evidence type="ECO:0000256" key="2">
    <source>
        <dbReference type="SAM" id="SignalP"/>
    </source>
</evidence>
<evidence type="ECO:0000256" key="1">
    <source>
        <dbReference type="SAM" id="MobiDB-lite"/>
    </source>
</evidence>